<protein>
    <recommendedName>
        <fullName evidence="2">CTLH domain-containing protein</fullName>
    </recommendedName>
</protein>
<feature type="compositionally biased region" description="Low complexity" evidence="1">
    <location>
        <begin position="190"/>
        <end position="205"/>
    </location>
</feature>
<feature type="compositionally biased region" description="Polar residues" evidence="1">
    <location>
        <begin position="206"/>
        <end position="221"/>
    </location>
</feature>
<sequence>TSFRDIPAEIYPTVGLQTPHEAVEANFGLSPFKFDIEKYIDEYREKTRRAIIECTIKEGELLHQIQLRRIVSTYLVHYGYCATAEQFNKNAESVYADELNSMRNRQLIQHLILDGRTTDAIEKTRELFPTLLNDKNLLFVLKVRQFIEMVNGTESEIRKKSISCPSSCSSQSMTTTNCPSPTNCAANNRNRSNSPSCSSSLSNKNHSYPTTTGRSSSPMKKTNTSSRSRSNSPYTSSRTQMTTISGAQQQHNNGTTSVLSRRSSANNSNELSQELLNNESKLLQKSCQNSESNSHTTTV</sequence>
<dbReference type="Proteomes" id="UP000663866">
    <property type="component" value="Unassembled WGS sequence"/>
</dbReference>
<dbReference type="PROSITE" id="PS50896">
    <property type="entry name" value="LISH"/>
    <property type="match status" value="1"/>
</dbReference>
<dbReference type="EMBL" id="CAJOBG010048369">
    <property type="protein sequence ID" value="CAF4466283.1"/>
    <property type="molecule type" value="Genomic_DNA"/>
</dbReference>
<evidence type="ECO:0000313" key="4">
    <source>
        <dbReference type="Proteomes" id="UP000663866"/>
    </source>
</evidence>
<evidence type="ECO:0000256" key="1">
    <source>
        <dbReference type="SAM" id="MobiDB-lite"/>
    </source>
</evidence>
<comment type="caution">
    <text evidence="3">The sequence shown here is derived from an EMBL/GenBank/DDBJ whole genome shotgun (WGS) entry which is preliminary data.</text>
</comment>
<dbReference type="InterPro" id="IPR006595">
    <property type="entry name" value="CTLH_C"/>
</dbReference>
<dbReference type="PANTHER" id="PTHR12864">
    <property type="entry name" value="RAN BINDING PROTEIN 9-RELATED"/>
    <property type="match status" value="1"/>
</dbReference>
<dbReference type="InterPro" id="IPR024964">
    <property type="entry name" value="CTLH/CRA"/>
</dbReference>
<dbReference type="Pfam" id="PF10607">
    <property type="entry name" value="CTLH"/>
    <property type="match status" value="1"/>
</dbReference>
<dbReference type="PROSITE" id="PS50897">
    <property type="entry name" value="CTLH"/>
    <property type="match status" value="1"/>
</dbReference>
<accession>A0A820SYZ8</accession>
<feature type="compositionally biased region" description="Low complexity" evidence="1">
    <location>
        <begin position="222"/>
        <end position="239"/>
    </location>
</feature>
<dbReference type="InterPro" id="IPR006594">
    <property type="entry name" value="LisH"/>
</dbReference>
<feature type="compositionally biased region" description="Polar residues" evidence="1">
    <location>
        <begin position="240"/>
        <end position="262"/>
    </location>
</feature>
<reference evidence="3" key="1">
    <citation type="submission" date="2021-02" db="EMBL/GenBank/DDBJ databases">
        <authorList>
            <person name="Nowell W R."/>
        </authorList>
    </citation>
    <scope>NUCLEOTIDE SEQUENCE</scope>
</reference>
<feature type="region of interest" description="Disordered" evidence="1">
    <location>
        <begin position="190"/>
        <end position="271"/>
    </location>
</feature>
<dbReference type="Gene3D" id="2.60.120.920">
    <property type="match status" value="1"/>
</dbReference>
<dbReference type="InterPro" id="IPR043136">
    <property type="entry name" value="B30.2/SPRY_sf"/>
</dbReference>
<dbReference type="InterPro" id="IPR050618">
    <property type="entry name" value="Ubq-SigPath_Reg"/>
</dbReference>
<feature type="non-terminal residue" evidence="3">
    <location>
        <position position="1"/>
    </location>
</feature>
<proteinExistence type="predicted"/>
<organism evidence="3 4">
    <name type="scientific">Rotaria magnacalcarata</name>
    <dbReference type="NCBI Taxonomy" id="392030"/>
    <lineage>
        <taxon>Eukaryota</taxon>
        <taxon>Metazoa</taxon>
        <taxon>Spiralia</taxon>
        <taxon>Gnathifera</taxon>
        <taxon>Rotifera</taxon>
        <taxon>Eurotatoria</taxon>
        <taxon>Bdelloidea</taxon>
        <taxon>Philodinida</taxon>
        <taxon>Philodinidae</taxon>
        <taxon>Rotaria</taxon>
    </lineage>
</organism>
<evidence type="ECO:0000259" key="2">
    <source>
        <dbReference type="PROSITE" id="PS50897"/>
    </source>
</evidence>
<keyword evidence="4" id="KW-1185">Reference proteome</keyword>
<name>A0A820SYZ8_9BILA</name>
<dbReference type="AlphaFoldDB" id="A0A820SYZ8"/>
<feature type="domain" description="CTLH" evidence="2">
    <location>
        <begin position="101"/>
        <end position="157"/>
    </location>
</feature>
<dbReference type="SMART" id="SM00668">
    <property type="entry name" value="CTLH"/>
    <property type="match status" value="1"/>
</dbReference>
<feature type="non-terminal residue" evidence="3">
    <location>
        <position position="299"/>
    </location>
</feature>
<evidence type="ECO:0000313" key="3">
    <source>
        <dbReference type="EMBL" id="CAF4466283.1"/>
    </source>
</evidence>
<gene>
    <name evidence="3" type="ORF">OVN521_LOCUS38748</name>
</gene>